<feature type="signal peptide" evidence="1">
    <location>
        <begin position="1"/>
        <end position="40"/>
    </location>
</feature>
<keyword evidence="1" id="KW-0732">Signal</keyword>
<organism evidence="2 3">
    <name type="scientific">Tessaracoccus lubricantis</name>
    <dbReference type="NCBI Taxonomy" id="545543"/>
    <lineage>
        <taxon>Bacteria</taxon>
        <taxon>Bacillati</taxon>
        <taxon>Actinomycetota</taxon>
        <taxon>Actinomycetes</taxon>
        <taxon>Propionibacteriales</taxon>
        <taxon>Propionibacteriaceae</taxon>
        <taxon>Tessaracoccus</taxon>
    </lineage>
</organism>
<comment type="caution">
    <text evidence="2">The sequence shown here is derived from an EMBL/GenBank/DDBJ whole genome shotgun (WGS) entry which is preliminary data.</text>
</comment>
<dbReference type="SUPFAM" id="SSF55486">
    <property type="entry name" value="Metalloproteases ('zincins'), catalytic domain"/>
    <property type="match status" value="1"/>
</dbReference>
<dbReference type="EMBL" id="BAABLV010000025">
    <property type="protein sequence ID" value="GAA4898688.1"/>
    <property type="molecule type" value="Genomic_DNA"/>
</dbReference>
<gene>
    <name evidence="2" type="ORF">GCM10025789_15810</name>
</gene>
<dbReference type="Proteomes" id="UP001501521">
    <property type="component" value="Unassembled WGS sequence"/>
</dbReference>
<accession>A0ABP9FBQ3</accession>
<evidence type="ECO:0000313" key="2">
    <source>
        <dbReference type="EMBL" id="GAA4898688.1"/>
    </source>
</evidence>
<evidence type="ECO:0008006" key="4">
    <source>
        <dbReference type="Google" id="ProtNLM"/>
    </source>
</evidence>
<dbReference type="RefSeq" id="WP_386086360.1">
    <property type="nucleotide sequence ID" value="NZ_JBHTIX010000238.1"/>
</dbReference>
<reference evidence="3" key="1">
    <citation type="journal article" date="2019" name="Int. J. Syst. Evol. Microbiol.">
        <title>The Global Catalogue of Microorganisms (GCM) 10K type strain sequencing project: providing services to taxonomists for standard genome sequencing and annotation.</title>
        <authorList>
            <consortium name="The Broad Institute Genomics Platform"/>
            <consortium name="The Broad Institute Genome Sequencing Center for Infectious Disease"/>
            <person name="Wu L."/>
            <person name="Ma J."/>
        </authorList>
    </citation>
    <scope>NUCLEOTIDE SEQUENCE [LARGE SCALE GENOMIC DNA]</scope>
    <source>
        <strain evidence="3">JCM 19125</strain>
    </source>
</reference>
<protein>
    <recommendedName>
        <fullName evidence="4">Metalloprotease</fullName>
    </recommendedName>
</protein>
<evidence type="ECO:0000313" key="3">
    <source>
        <dbReference type="Proteomes" id="UP001501521"/>
    </source>
</evidence>
<keyword evidence="3" id="KW-1185">Reference proteome</keyword>
<feature type="chain" id="PRO_5046302299" description="Metalloprotease" evidence="1">
    <location>
        <begin position="41"/>
        <end position="291"/>
    </location>
</feature>
<proteinExistence type="predicted"/>
<name>A0ABP9FBQ3_9ACTN</name>
<evidence type="ECO:0000256" key="1">
    <source>
        <dbReference type="SAM" id="SignalP"/>
    </source>
</evidence>
<sequence length="291" mass="31397">MSLSESTKIIGRTHVHKWIASLAALAAVAAGSIVATSADALPIAPEPVIPVTGIPTPCASTFPFPDGATVDEIKVQLATNFGFKLAGSQWTEARRPSIKILWETLDAMECTDYRKNLQSKVSGTVGINTTSIRGYAWGDWSLTKSGYVSFDFAKFQGALDSGDDGRLTRLVAHELAHVLNSDRYSEPQYWTDFKKLYAREGRFSDYAGSKVSEVFADVIGYYVGRCALDNPYDTGEHDAYYAYAKDVIFGGKEFGPAPGEAMNCTVPDANAEAPMPGPEQDAAWLVGLGGE</sequence>